<dbReference type="HOGENOM" id="CLU_159963_0_0_5"/>
<protein>
    <submittedName>
        <fullName evidence="1">Uncharacterized protein</fullName>
    </submittedName>
</protein>
<gene>
    <name evidence="1" type="ORF">BALG_02313</name>
</gene>
<sequence>MDQSAPCRVNRPAEMEEANMNVANLQLEGLCLAIAAINHALVEKGILSQLEIDEALRKAEATARGDNRFIEDLKPSNRDAICFPIRVLQIANDTGAERPWTFSELARLVGGIKEPYNDML</sequence>
<dbReference type="AlphaFoldDB" id="A0A0E1WVW5"/>
<dbReference type="Proteomes" id="UP000004659">
    <property type="component" value="Unassembled WGS sequence"/>
</dbReference>
<organism evidence="1">
    <name type="scientific">Brucella pinnipedialis M292/94/1</name>
    <dbReference type="NCBI Taxonomy" id="520462"/>
    <lineage>
        <taxon>Bacteria</taxon>
        <taxon>Pseudomonadati</taxon>
        <taxon>Pseudomonadota</taxon>
        <taxon>Alphaproteobacteria</taxon>
        <taxon>Hyphomicrobiales</taxon>
        <taxon>Brucellaceae</taxon>
        <taxon>Brucella/Ochrobactrum group</taxon>
        <taxon>Brucella</taxon>
    </lineage>
</organism>
<name>A0A0E1WVW5_9HYPH</name>
<dbReference type="EMBL" id="EQ999534">
    <property type="protein sequence ID" value="EEZ28960.1"/>
    <property type="molecule type" value="Genomic_DNA"/>
</dbReference>
<reference evidence="1" key="1">
    <citation type="submission" date="2009-01" db="EMBL/GenBank/DDBJ databases">
        <title>The Genome Sequence of Brucella pinnipedialis M292/94/1.</title>
        <authorList>
            <consortium name="The Broad Institute Genome Sequencing Platform"/>
            <person name="Ward D."/>
            <person name="Young S.K."/>
            <person name="Kodira C.D."/>
            <person name="Zeng Q."/>
            <person name="Koehrsen M."/>
            <person name="Alvarado L."/>
            <person name="Berlin A."/>
            <person name="Borenstein D."/>
            <person name="Chen Z."/>
            <person name="Engels R."/>
            <person name="Freedman E."/>
            <person name="Gellesch M."/>
            <person name="Goldberg J."/>
            <person name="Griggs A."/>
            <person name="Gujja S."/>
            <person name="Heiman D."/>
            <person name="Hepburn T."/>
            <person name="Howarth C."/>
            <person name="Jen D."/>
            <person name="Larson L."/>
            <person name="Lewis B."/>
            <person name="Mehta T."/>
            <person name="Park D."/>
            <person name="Pearson M."/>
            <person name="Roberts A."/>
            <person name="Saif S."/>
            <person name="Shea T."/>
            <person name="Shenoy N."/>
            <person name="Sisk P."/>
            <person name="Stolte C."/>
            <person name="Sykes S."/>
            <person name="Walk T."/>
            <person name="White J."/>
            <person name="Yandava C."/>
            <person name="Whatmore A.M."/>
            <person name="Perrett L.L."/>
            <person name="O'Callaghan D."/>
            <person name="Nusbaum C."/>
            <person name="Galagan J."/>
            <person name="Birren B."/>
        </authorList>
    </citation>
    <scope>NUCLEOTIDE SEQUENCE [LARGE SCALE GENOMIC DNA]</scope>
    <source>
        <strain evidence="1">M292/94/1</strain>
    </source>
</reference>
<proteinExistence type="predicted"/>
<accession>A0A0E1WVW5</accession>
<evidence type="ECO:0000313" key="1">
    <source>
        <dbReference type="EMBL" id="EEZ28960.1"/>
    </source>
</evidence>